<evidence type="ECO:0000313" key="3">
    <source>
        <dbReference type="EMBL" id="KAK2658064.1"/>
    </source>
</evidence>
<comment type="caution">
    <text evidence="3">The sequence shown here is derived from an EMBL/GenBank/DDBJ whole genome shotgun (WGS) entry which is preliminary data.</text>
</comment>
<reference evidence="3" key="1">
    <citation type="journal article" date="2023" name="Plant J.">
        <title>Genome sequences and population genomics provide insights into the demographic history, inbreeding, and mutation load of two 'living fossil' tree species of Dipteronia.</title>
        <authorList>
            <person name="Feng Y."/>
            <person name="Comes H.P."/>
            <person name="Chen J."/>
            <person name="Zhu S."/>
            <person name="Lu R."/>
            <person name="Zhang X."/>
            <person name="Li P."/>
            <person name="Qiu J."/>
            <person name="Olsen K.M."/>
            <person name="Qiu Y."/>
        </authorList>
    </citation>
    <scope>NUCLEOTIDE SEQUENCE</scope>
    <source>
        <strain evidence="3">KIB01</strain>
    </source>
</reference>
<protein>
    <recommendedName>
        <fullName evidence="2">BTB domain-containing protein</fullName>
    </recommendedName>
</protein>
<dbReference type="AlphaFoldDB" id="A0AAD9XEN9"/>
<evidence type="ECO:0000256" key="1">
    <source>
        <dbReference type="ARBA" id="ARBA00004906"/>
    </source>
</evidence>
<dbReference type="SUPFAM" id="SSF54695">
    <property type="entry name" value="POZ domain"/>
    <property type="match status" value="1"/>
</dbReference>
<dbReference type="PROSITE" id="PS50097">
    <property type="entry name" value="BTB"/>
    <property type="match status" value="1"/>
</dbReference>
<name>A0AAD9XEN9_9ROSI</name>
<proteinExistence type="predicted"/>
<keyword evidence="4" id="KW-1185">Reference proteome</keyword>
<accession>A0AAD9XEN9</accession>
<dbReference type="Proteomes" id="UP001280121">
    <property type="component" value="Unassembled WGS sequence"/>
</dbReference>
<gene>
    <name evidence="3" type="ORF">Ddye_011116</name>
</gene>
<dbReference type="Pfam" id="PF00651">
    <property type="entry name" value="BTB"/>
    <property type="match status" value="1"/>
</dbReference>
<dbReference type="InterPro" id="IPR011333">
    <property type="entry name" value="SKP1/BTB/POZ_sf"/>
</dbReference>
<dbReference type="Gene3D" id="3.30.710.10">
    <property type="entry name" value="Potassium Channel Kv1.1, Chain A"/>
    <property type="match status" value="1"/>
</dbReference>
<evidence type="ECO:0000259" key="2">
    <source>
        <dbReference type="PROSITE" id="PS50097"/>
    </source>
</evidence>
<comment type="pathway">
    <text evidence="1">Protein modification; protein ubiquitination.</text>
</comment>
<dbReference type="PANTHER" id="PTHR32370">
    <property type="entry name" value="OS12G0117600 PROTEIN"/>
    <property type="match status" value="1"/>
</dbReference>
<organism evidence="3 4">
    <name type="scientific">Dipteronia dyeriana</name>
    <dbReference type="NCBI Taxonomy" id="168575"/>
    <lineage>
        <taxon>Eukaryota</taxon>
        <taxon>Viridiplantae</taxon>
        <taxon>Streptophyta</taxon>
        <taxon>Embryophyta</taxon>
        <taxon>Tracheophyta</taxon>
        <taxon>Spermatophyta</taxon>
        <taxon>Magnoliopsida</taxon>
        <taxon>eudicotyledons</taxon>
        <taxon>Gunneridae</taxon>
        <taxon>Pentapetalae</taxon>
        <taxon>rosids</taxon>
        <taxon>malvids</taxon>
        <taxon>Sapindales</taxon>
        <taxon>Sapindaceae</taxon>
        <taxon>Hippocastanoideae</taxon>
        <taxon>Acereae</taxon>
        <taxon>Dipteronia</taxon>
    </lineage>
</organism>
<sequence length="96" mass="10635">MKLGSKSEAFHRDGRTWFCTSGLPSDVTIEVGEMTFHLHKFPLLSRSGLLENLIEESCSELDGSICLLKLHEVRGGGKAFVLVTKFCYGVKMEITA</sequence>
<evidence type="ECO:0000313" key="4">
    <source>
        <dbReference type="Proteomes" id="UP001280121"/>
    </source>
</evidence>
<dbReference type="InterPro" id="IPR000210">
    <property type="entry name" value="BTB/POZ_dom"/>
</dbReference>
<dbReference type="InterPro" id="IPR043454">
    <property type="entry name" value="NPH3/RPT2-like"/>
</dbReference>
<feature type="domain" description="BTB" evidence="2">
    <location>
        <begin position="25"/>
        <end position="96"/>
    </location>
</feature>
<dbReference type="EMBL" id="JANJYI010000003">
    <property type="protein sequence ID" value="KAK2658064.1"/>
    <property type="molecule type" value="Genomic_DNA"/>
</dbReference>